<evidence type="ECO:0000313" key="1">
    <source>
        <dbReference type="EMBL" id="RNI37269.1"/>
    </source>
</evidence>
<keyword evidence="2" id="KW-1185">Reference proteome</keyword>
<dbReference type="RefSeq" id="WP_123120110.1">
    <property type="nucleotide sequence ID" value="NZ_RJJR01000005.1"/>
</dbReference>
<evidence type="ECO:0000313" key="2">
    <source>
        <dbReference type="Proteomes" id="UP000267223"/>
    </source>
</evidence>
<organism evidence="1 2">
    <name type="scientific">Hanamia caeni</name>
    <dbReference type="NCBI Taxonomy" id="2294116"/>
    <lineage>
        <taxon>Bacteria</taxon>
        <taxon>Pseudomonadati</taxon>
        <taxon>Bacteroidota</taxon>
        <taxon>Chitinophagia</taxon>
        <taxon>Chitinophagales</taxon>
        <taxon>Chitinophagaceae</taxon>
        <taxon>Hanamia</taxon>
    </lineage>
</organism>
<protein>
    <recommendedName>
        <fullName evidence="3">Addiction module protein</fullName>
    </recommendedName>
</protein>
<gene>
    <name evidence="1" type="ORF">EFY79_07670</name>
</gene>
<accession>A0A3M9NHJ2</accession>
<dbReference type="InterPro" id="IPR013406">
    <property type="entry name" value="CHP02574_addiction_mod"/>
</dbReference>
<dbReference type="Proteomes" id="UP000267223">
    <property type="component" value="Unassembled WGS sequence"/>
</dbReference>
<dbReference type="NCBIfam" id="TIGR02574">
    <property type="entry name" value="stabl_TIGR02574"/>
    <property type="match status" value="1"/>
</dbReference>
<dbReference type="Pfam" id="PF09720">
    <property type="entry name" value="Unstab_antitox"/>
    <property type="match status" value="1"/>
</dbReference>
<dbReference type="OrthoDB" id="1375044at2"/>
<reference evidence="1 2" key="1">
    <citation type="submission" date="2018-11" db="EMBL/GenBank/DDBJ databases">
        <title>Draft genome sequence of Ferruginibacter sp. BO-59.</title>
        <authorList>
            <person name="Im W.T."/>
        </authorList>
    </citation>
    <scope>NUCLEOTIDE SEQUENCE [LARGE SCALE GENOMIC DNA]</scope>
    <source>
        <strain evidence="1 2">BO-59</strain>
    </source>
</reference>
<dbReference type="EMBL" id="RJJR01000005">
    <property type="protein sequence ID" value="RNI37269.1"/>
    <property type="molecule type" value="Genomic_DNA"/>
</dbReference>
<sequence length="72" mass="8788">MPYNKEELFKLPVEEKLELVEALWDKIDDELMPLNDEEIKFASERLDMHKQNPEEGLEWSEFKRKIKEKYGF</sequence>
<dbReference type="AlphaFoldDB" id="A0A3M9NHJ2"/>
<proteinExistence type="predicted"/>
<evidence type="ECO:0008006" key="3">
    <source>
        <dbReference type="Google" id="ProtNLM"/>
    </source>
</evidence>
<name>A0A3M9NHJ2_9BACT</name>
<comment type="caution">
    <text evidence="1">The sequence shown here is derived from an EMBL/GenBank/DDBJ whole genome shotgun (WGS) entry which is preliminary data.</text>
</comment>